<feature type="compositionally biased region" description="Low complexity" evidence="1">
    <location>
        <begin position="54"/>
        <end position="66"/>
    </location>
</feature>
<evidence type="ECO:0000313" key="3">
    <source>
        <dbReference type="EMBL" id="GMF19881.1"/>
    </source>
</evidence>
<feature type="compositionally biased region" description="Polar residues" evidence="1">
    <location>
        <begin position="756"/>
        <end position="765"/>
    </location>
</feature>
<accession>A0A9W6TUH2</accession>
<feature type="region of interest" description="Disordered" evidence="1">
    <location>
        <begin position="715"/>
        <end position="800"/>
    </location>
</feature>
<reference evidence="3" key="1">
    <citation type="submission" date="2023-04" db="EMBL/GenBank/DDBJ databases">
        <title>Phytophthora lilii NBRC 32176.</title>
        <authorList>
            <person name="Ichikawa N."/>
            <person name="Sato H."/>
            <person name="Tonouchi N."/>
        </authorList>
    </citation>
    <scope>NUCLEOTIDE SEQUENCE</scope>
    <source>
        <strain evidence="3">NBRC 32176</strain>
    </source>
</reference>
<evidence type="ECO:0000259" key="2">
    <source>
        <dbReference type="Pfam" id="PF21743"/>
    </source>
</evidence>
<protein>
    <submittedName>
        <fullName evidence="3">Unnamed protein product</fullName>
    </submittedName>
</protein>
<dbReference type="OrthoDB" id="168165at2759"/>
<organism evidence="3 4">
    <name type="scientific">Phytophthora lilii</name>
    <dbReference type="NCBI Taxonomy" id="2077276"/>
    <lineage>
        <taxon>Eukaryota</taxon>
        <taxon>Sar</taxon>
        <taxon>Stramenopiles</taxon>
        <taxon>Oomycota</taxon>
        <taxon>Peronosporomycetes</taxon>
        <taxon>Peronosporales</taxon>
        <taxon>Peronosporaceae</taxon>
        <taxon>Phytophthora</taxon>
    </lineage>
</organism>
<feature type="domain" description="PTM/DIR17-like Tudor" evidence="2">
    <location>
        <begin position="231"/>
        <end position="278"/>
    </location>
</feature>
<feature type="compositionally biased region" description="Low complexity" evidence="1">
    <location>
        <begin position="82"/>
        <end position="113"/>
    </location>
</feature>
<dbReference type="CDD" id="cd20401">
    <property type="entry name" value="Tudor_AtPTM-like"/>
    <property type="match status" value="1"/>
</dbReference>
<feature type="region of interest" description="Disordered" evidence="1">
    <location>
        <begin position="543"/>
        <end position="574"/>
    </location>
</feature>
<feature type="compositionally biased region" description="Low complexity" evidence="1">
    <location>
        <begin position="433"/>
        <end position="443"/>
    </location>
</feature>
<feature type="region of interest" description="Disordered" evidence="1">
    <location>
        <begin position="1"/>
        <end position="214"/>
    </location>
</feature>
<dbReference type="Proteomes" id="UP001165083">
    <property type="component" value="Unassembled WGS sequence"/>
</dbReference>
<dbReference type="Pfam" id="PF21743">
    <property type="entry name" value="PTM_DIR17_Tudor"/>
    <property type="match status" value="1"/>
</dbReference>
<sequence length="800" mass="84939">MPARPSADSPASAGSSPPPAASAGFSSAPINPVVPASHGRRHKDGWLNDSQNQNADNAPADSPSSSGTQDEDIRAKTRLPSAGAQAAKGDADGAGNAQTLPSLSSGSAALLQLRDQRGRSPNSSNNNNRSSSSSAAASTSTGESSTQNKLPPASSANAGTPQQNTLPTFHRNARTREEGNPLIPDEDMNDEEEEDVDDAEEEDPSAPPSPNDRDVRIMFHGREVFAEDLVGLRVAKTFAGHGRFLGQVVKFDKRVSLYTVVYADGDAEDLTVDSTLQILIQDEIERADPSQPPPAISLLFKKSDEGASPASPDTGDFMMPPTAAQRLVSAAPRRTRIQVSEREAQFVISLFENHALPSLVRQGWRVQTSSSGRGETRFVSPSGEIFPSALDVVGFIASDNELLTACFPANVHAAILSLLPGDPPAASSTFNETGSNHGSTGSGSRKRTTSDSPSAEQFDGKRTRQARDDAYGGLAGPMRGGLGRSGDSILYRPEDLDRRAEAASRISAYRGQGMGGRIRMSGDRFVGGETTSEARIQAPPELRGYRRTPSCDPTLENPFSTRWSGGEPAPSRAETAEYNRRFADSPGWRERGDAFVSDRQLEAHPRNRIRAEGRYIHRLSARNSAEMVEGSASAPGSGTPTGYYRDSTGSSPGGQDSPMTNGAGYPQYHSMRSRAGDYGRGNAGPRVSRETASFMSPTDTLGASAAFSMVDVDRISKSGPGSAHMDQPRGRSSRQAESQQSYIQHPSLQQHRRSNSGHSYHSQRGSDSHYGADAAGDAQGEQHKPAGGSAGSAPSQQQHD</sequence>
<proteinExistence type="predicted"/>
<feature type="compositionally biased region" description="Polar residues" evidence="1">
    <location>
        <begin position="154"/>
        <end position="167"/>
    </location>
</feature>
<feature type="compositionally biased region" description="Polar residues" evidence="1">
    <location>
        <begin position="647"/>
        <end position="660"/>
    </location>
</feature>
<keyword evidence="4" id="KW-1185">Reference proteome</keyword>
<feature type="region of interest" description="Disordered" evidence="1">
    <location>
        <begin position="427"/>
        <end position="479"/>
    </location>
</feature>
<evidence type="ECO:0000256" key="1">
    <source>
        <dbReference type="SAM" id="MobiDB-lite"/>
    </source>
</evidence>
<feature type="compositionally biased region" description="Low complexity" evidence="1">
    <location>
        <begin position="120"/>
        <end position="146"/>
    </location>
</feature>
<name>A0A9W6TUH2_9STRA</name>
<dbReference type="EMBL" id="BSXW01000357">
    <property type="protein sequence ID" value="GMF19881.1"/>
    <property type="molecule type" value="Genomic_DNA"/>
</dbReference>
<feature type="compositionally biased region" description="Acidic residues" evidence="1">
    <location>
        <begin position="184"/>
        <end position="204"/>
    </location>
</feature>
<feature type="compositionally biased region" description="Basic and acidic residues" evidence="1">
    <location>
        <begin position="458"/>
        <end position="470"/>
    </location>
</feature>
<dbReference type="InterPro" id="IPR047365">
    <property type="entry name" value="Tudor_AtPTM-like"/>
</dbReference>
<comment type="caution">
    <text evidence="3">The sequence shown here is derived from an EMBL/GenBank/DDBJ whole genome shotgun (WGS) entry which is preliminary data.</text>
</comment>
<gene>
    <name evidence="3" type="ORF">Plil01_000764700</name>
</gene>
<dbReference type="PANTHER" id="PTHR37384:SF1">
    <property type="entry name" value="OS01G0835600 PROTEIN"/>
    <property type="match status" value="1"/>
</dbReference>
<feature type="compositionally biased region" description="Low complexity" evidence="1">
    <location>
        <begin position="1"/>
        <end position="29"/>
    </location>
</feature>
<feature type="region of interest" description="Disordered" evidence="1">
    <location>
        <begin position="625"/>
        <end position="697"/>
    </location>
</feature>
<feature type="compositionally biased region" description="Polar residues" evidence="1">
    <location>
        <begin position="733"/>
        <end position="749"/>
    </location>
</feature>
<evidence type="ECO:0000313" key="4">
    <source>
        <dbReference type="Proteomes" id="UP001165083"/>
    </source>
</evidence>
<dbReference type="PANTHER" id="PTHR37384">
    <property type="entry name" value="OS01G0835600 PROTEIN"/>
    <property type="match status" value="1"/>
</dbReference>
<dbReference type="AlphaFoldDB" id="A0A9W6TUH2"/>